<keyword evidence="1" id="KW-0472">Membrane</keyword>
<dbReference type="KEGG" id="prag:EKN56_02925"/>
<feature type="transmembrane region" description="Helical" evidence="1">
    <location>
        <begin position="40"/>
        <end position="57"/>
    </location>
</feature>
<dbReference type="RefSeq" id="WP_130590440.1">
    <property type="nucleotide sequence ID" value="NZ_CP034752.1"/>
</dbReference>
<dbReference type="PIRSF" id="PIRSF020653">
    <property type="entry name" value="UCP020653"/>
    <property type="match status" value="1"/>
</dbReference>
<gene>
    <name evidence="2" type="ORF">EKN56_02925</name>
</gene>
<dbReference type="InterPro" id="IPR009883">
    <property type="entry name" value="YgfX"/>
</dbReference>
<dbReference type="Pfam" id="PF07254">
    <property type="entry name" value="Cpta_toxin"/>
    <property type="match status" value="1"/>
</dbReference>
<organism evidence="2 3">
    <name type="scientific">Limnobaculum zhutongyuii</name>
    <dbReference type="NCBI Taxonomy" id="2498113"/>
    <lineage>
        <taxon>Bacteria</taxon>
        <taxon>Pseudomonadati</taxon>
        <taxon>Pseudomonadota</taxon>
        <taxon>Gammaproteobacteria</taxon>
        <taxon>Enterobacterales</taxon>
        <taxon>Budviciaceae</taxon>
        <taxon>Limnobaculum</taxon>
    </lineage>
</organism>
<dbReference type="Proteomes" id="UP000293154">
    <property type="component" value="Chromosome"/>
</dbReference>
<accession>A0A411WGW1</accession>
<name>A0A411WGW1_9GAMM</name>
<evidence type="ECO:0008006" key="4">
    <source>
        <dbReference type="Google" id="ProtNLM"/>
    </source>
</evidence>
<dbReference type="AlphaFoldDB" id="A0A411WGW1"/>
<reference evidence="2 3" key="1">
    <citation type="submission" date="2019-03" db="EMBL/GenBank/DDBJ databases">
        <title>Pragia sp. nov. isolated from the gut tract of Carduelis flavirostris.</title>
        <authorList>
            <person name="Ge Y."/>
        </authorList>
    </citation>
    <scope>NUCLEOTIDE SEQUENCE [LARGE SCALE GENOMIC DNA]</scope>
    <source>
        <strain evidence="2 3">CF-458</strain>
    </source>
</reference>
<dbReference type="OrthoDB" id="7060796at2"/>
<proteinExistence type="predicted"/>
<keyword evidence="1" id="KW-1133">Transmembrane helix</keyword>
<evidence type="ECO:0000313" key="3">
    <source>
        <dbReference type="Proteomes" id="UP000293154"/>
    </source>
</evidence>
<keyword evidence="1" id="KW-0812">Transmembrane</keyword>
<keyword evidence="3" id="KW-1185">Reference proteome</keyword>
<sequence>MPNVVLWHSDIRVSWKTQCISLLIHGALVLLVLLSPWNDGYWPLWLTLVTLVIFDCLRSQRHIQRMQGEMILLSNYDIQWHREEWRISGKPMMLKWGVMLRLTSVSGKYSRRRVWLATDSMDAEAWSSLRFHLLQLDKQQNKH</sequence>
<protein>
    <recommendedName>
        <fullName evidence="4">Toxin CptA</fullName>
    </recommendedName>
</protein>
<evidence type="ECO:0000256" key="1">
    <source>
        <dbReference type="SAM" id="Phobius"/>
    </source>
</evidence>
<evidence type="ECO:0000313" key="2">
    <source>
        <dbReference type="EMBL" id="QBH95449.1"/>
    </source>
</evidence>
<feature type="transmembrane region" description="Helical" evidence="1">
    <location>
        <begin position="15"/>
        <end position="34"/>
    </location>
</feature>
<dbReference type="EMBL" id="CP034752">
    <property type="protein sequence ID" value="QBH95449.1"/>
    <property type="molecule type" value="Genomic_DNA"/>
</dbReference>